<dbReference type="Gene3D" id="1.10.472.10">
    <property type="entry name" value="Cyclin-like"/>
    <property type="match status" value="2"/>
</dbReference>
<keyword evidence="9" id="KW-0804">Transcription</keyword>
<keyword evidence="3" id="KW-1017">Isopeptide bond</keyword>
<evidence type="ECO:0000313" key="16">
    <source>
        <dbReference type="Proteomes" id="UP000472262"/>
    </source>
</evidence>
<evidence type="ECO:0000256" key="11">
    <source>
        <dbReference type="ARBA" id="ARBA00023306"/>
    </source>
</evidence>
<evidence type="ECO:0000256" key="5">
    <source>
        <dbReference type="ARBA" id="ARBA00022618"/>
    </source>
</evidence>
<dbReference type="FunFam" id="1.10.472.10:FF:000004">
    <property type="entry name" value="Cyclin T2"/>
    <property type="match status" value="1"/>
</dbReference>
<keyword evidence="5" id="KW-0132">Cell division</keyword>
<keyword evidence="8 12" id="KW-0195">Cyclin</keyword>
<evidence type="ECO:0000256" key="4">
    <source>
        <dbReference type="ARBA" id="ARBA00022553"/>
    </source>
</evidence>
<keyword evidence="10" id="KW-0539">Nucleus</keyword>
<gene>
    <name evidence="15" type="primary">LOC107593034</name>
</gene>
<dbReference type="InterPro" id="IPR047322">
    <property type="entry name" value="CYCLIN_CCNT2_rpt2"/>
</dbReference>
<dbReference type="Ensembl" id="ENSSGRT00000074695.1">
    <property type="protein sequence ID" value="ENSSGRP00000070113.1"/>
    <property type="gene ID" value="ENSSGRG00000035740.1"/>
</dbReference>
<evidence type="ECO:0000313" key="15">
    <source>
        <dbReference type="Ensembl" id="ENSSGRP00000070114.1"/>
    </source>
</evidence>
<sequence>MQTARRAEAGGMMAVVQRGSNKWLFTGEQLENTPSRRCGVEPDRELSYRQQAANLIQDMGQRLNVSQLTINTAIVYMHRFYMLNSFTKFHRNIISPTTLFLAAKVEEQPRKLEHVIKVAHACLNPQDPPLDTKSNVYLQQAQELVLLETIVLQTLGFEITIDHPHTDVVRCSQLVRASKDLAQTSYFMATNSLHLTTFCLQHKPTVVACVCIHLACKWSNWEIPVSSDGKHWWEYVDRSVTLQLLDDLTHEILQILEKTPSRLKRIRNWRANQAAKKPKLDNQSLDGSFQTSLSEDTSLMDSMCDIRGGMYSEPSTSFPLDGASMSLNGLSNLQSSAFSFSAPISQSADAFLALQGVQVSKQGHAPATLAPQKLTLEKYREKHAAELEQRRRHEEEESDQHRKQSEPSTSIRVKYSQQQVPERSLKSGSLKRRHPSSSENGSASQEELKMKIKVSSESSGNSKSRHSPRSSREKHREHSSHKAVRHDSSHSHGSHHHHHHHSSKSHRSSKSHSSSASVSVNQTIGHAQFAKIDRRLGEGQSSESNAALINNGPHMDYEDTFNMLDSLLNAHNF</sequence>
<reference evidence="15" key="1">
    <citation type="submission" date="2025-05" db="UniProtKB">
        <authorList>
            <consortium name="Ensembl"/>
        </authorList>
    </citation>
    <scope>IDENTIFICATION</scope>
</reference>
<protein>
    <submittedName>
        <fullName evidence="15">Cyclin-T2-like</fullName>
    </submittedName>
</protein>
<feature type="region of interest" description="Disordered" evidence="13">
    <location>
        <begin position="384"/>
        <end position="519"/>
    </location>
</feature>
<feature type="compositionally biased region" description="Basic and acidic residues" evidence="13">
    <location>
        <begin position="384"/>
        <end position="405"/>
    </location>
</feature>
<feature type="domain" description="Cyclin-like" evidence="14">
    <location>
        <begin position="54"/>
        <end position="153"/>
    </location>
</feature>
<dbReference type="InterPro" id="IPR006671">
    <property type="entry name" value="Cyclin_N"/>
</dbReference>
<evidence type="ECO:0000256" key="1">
    <source>
        <dbReference type="ARBA" id="ARBA00004123"/>
    </source>
</evidence>
<comment type="similarity">
    <text evidence="2">Belongs to the cyclin family. Cyclin C subfamily.</text>
</comment>
<evidence type="ECO:0000256" key="3">
    <source>
        <dbReference type="ARBA" id="ARBA00022499"/>
    </source>
</evidence>
<dbReference type="GO" id="GO:0016538">
    <property type="term" value="F:cyclin-dependent protein serine/threonine kinase regulator activity"/>
    <property type="evidence" value="ECO:0007669"/>
    <property type="project" value="InterPro"/>
</dbReference>
<feature type="domain" description="Cyclin-like" evidence="14">
    <location>
        <begin position="166"/>
        <end position="254"/>
    </location>
</feature>
<dbReference type="Proteomes" id="UP000472262">
    <property type="component" value="Unassembled WGS sequence"/>
</dbReference>
<evidence type="ECO:0000256" key="10">
    <source>
        <dbReference type="ARBA" id="ARBA00023242"/>
    </source>
</evidence>
<dbReference type="AlphaFoldDB" id="A0A672Q1G4"/>
<feature type="compositionally biased region" description="Basic residues" evidence="13">
    <location>
        <begin position="492"/>
        <end position="510"/>
    </location>
</feature>
<evidence type="ECO:0000256" key="12">
    <source>
        <dbReference type="RuleBase" id="RU000383"/>
    </source>
</evidence>
<dbReference type="InterPro" id="IPR036915">
    <property type="entry name" value="Cyclin-like_sf"/>
</dbReference>
<proteinExistence type="inferred from homology"/>
<dbReference type="RefSeq" id="XP_016138096.1">
    <property type="nucleotide sequence ID" value="XM_016282610.1"/>
</dbReference>
<accession>A0A672Q1G4</accession>
<dbReference type="SUPFAM" id="SSF47954">
    <property type="entry name" value="Cyclin-like"/>
    <property type="match status" value="2"/>
</dbReference>
<dbReference type="OrthoDB" id="25002at2759"/>
<dbReference type="Ensembl" id="ENSSGRT00000074696.1">
    <property type="protein sequence ID" value="ENSSGRP00000070114.1"/>
    <property type="gene ID" value="ENSSGRG00000035740.1"/>
</dbReference>
<dbReference type="FunFam" id="1.10.472.10:FF:000009">
    <property type="entry name" value="cyclin-T2 isoform X1"/>
    <property type="match status" value="1"/>
</dbReference>
<keyword evidence="11" id="KW-0131">Cell cycle</keyword>
<evidence type="ECO:0000256" key="6">
    <source>
        <dbReference type="ARBA" id="ARBA00022843"/>
    </source>
</evidence>
<evidence type="ECO:0000259" key="14">
    <source>
        <dbReference type="SMART" id="SM00385"/>
    </source>
</evidence>
<dbReference type="OMA" id="FKMRIKV"/>
<evidence type="ECO:0000256" key="9">
    <source>
        <dbReference type="ARBA" id="ARBA00023163"/>
    </source>
</evidence>
<dbReference type="InterPro" id="IPR013763">
    <property type="entry name" value="Cyclin-like_dom"/>
</dbReference>
<dbReference type="PANTHER" id="PTHR10026">
    <property type="entry name" value="CYCLIN"/>
    <property type="match status" value="1"/>
</dbReference>
<dbReference type="KEGG" id="sgh:107593034"/>
<dbReference type="GO" id="GO:0051301">
    <property type="term" value="P:cell division"/>
    <property type="evidence" value="ECO:0007669"/>
    <property type="project" value="UniProtKB-KW"/>
</dbReference>
<keyword evidence="16" id="KW-1185">Reference proteome</keyword>
<organism evidence="15 16">
    <name type="scientific">Sinocyclocheilus grahami</name>
    <name type="common">Dianchi golden-line fish</name>
    <name type="synonym">Barbus grahami</name>
    <dbReference type="NCBI Taxonomy" id="75366"/>
    <lineage>
        <taxon>Eukaryota</taxon>
        <taxon>Metazoa</taxon>
        <taxon>Chordata</taxon>
        <taxon>Craniata</taxon>
        <taxon>Vertebrata</taxon>
        <taxon>Euteleostomi</taxon>
        <taxon>Actinopterygii</taxon>
        <taxon>Neopterygii</taxon>
        <taxon>Teleostei</taxon>
        <taxon>Ostariophysi</taxon>
        <taxon>Cypriniformes</taxon>
        <taxon>Cyprinidae</taxon>
        <taxon>Cyprininae</taxon>
        <taxon>Sinocyclocheilus</taxon>
    </lineage>
</organism>
<feature type="compositionally biased region" description="Polar residues" evidence="13">
    <location>
        <begin position="406"/>
        <end position="421"/>
    </location>
</feature>
<comment type="subcellular location">
    <subcellularLocation>
        <location evidence="1">Nucleus</location>
    </subcellularLocation>
</comment>
<dbReference type="GO" id="GO:0005634">
    <property type="term" value="C:nucleus"/>
    <property type="evidence" value="ECO:0007669"/>
    <property type="project" value="UniProtKB-SubCell"/>
</dbReference>
<dbReference type="GeneID" id="107593034"/>
<dbReference type="SMART" id="SM00385">
    <property type="entry name" value="CYCLIN"/>
    <property type="match status" value="2"/>
</dbReference>
<dbReference type="InterPro" id="IPR043198">
    <property type="entry name" value="Cyclin/Ssn8"/>
</dbReference>
<dbReference type="GO" id="GO:0006357">
    <property type="term" value="P:regulation of transcription by RNA polymerase II"/>
    <property type="evidence" value="ECO:0007669"/>
    <property type="project" value="InterPro"/>
</dbReference>
<dbReference type="Pfam" id="PF00134">
    <property type="entry name" value="Cyclin_N"/>
    <property type="match status" value="1"/>
</dbReference>
<evidence type="ECO:0000256" key="8">
    <source>
        <dbReference type="ARBA" id="ARBA00023127"/>
    </source>
</evidence>
<dbReference type="CDD" id="cd20598">
    <property type="entry name" value="CYCLIN_CCNT2_rpt2"/>
    <property type="match status" value="1"/>
</dbReference>
<keyword evidence="6" id="KW-0832">Ubl conjugation</keyword>
<keyword evidence="7" id="KW-0805">Transcription regulation</keyword>
<name>A0A672Q1G4_SINGR</name>
<evidence type="ECO:0000256" key="7">
    <source>
        <dbReference type="ARBA" id="ARBA00023015"/>
    </source>
</evidence>
<evidence type="ECO:0000256" key="13">
    <source>
        <dbReference type="SAM" id="MobiDB-lite"/>
    </source>
</evidence>
<keyword evidence="4" id="KW-0597">Phosphoprotein</keyword>
<dbReference type="Pfam" id="PF21797">
    <property type="entry name" value="CycT2-like_C"/>
    <property type="match status" value="1"/>
</dbReference>
<evidence type="ECO:0000256" key="2">
    <source>
        <dbReference type="ARBA" id="ARBA00008638"/>
    </source>
</evidence>